<reference evidence="1 2" key="1">
    <citation type="submission" date="2016-09" db="EMBL/GenBank/DDBJ databases">
        <title>The complete genome sequences of Rhizobium gallicum, symbiovars gallicum and phaseoli, symbionts associated to common bean (Phaseolus vulgaris).</title>
        <authorList>
            <person name="Bustos P."/>
            <person name="Santamaria R.I."/>
            <person name="Perez-Carrascal O.M."/>
            <person name="Juarez S."/>
            <person name="Lozano L."/>
            <person name="Martinez-Flores I."/>
            <person name="Martinez-Romero E."/>
            <person name="Cevallos M."/>
            <person name="Romero D."/>
            <person name="Davila G."/>
            <person name="Gonzalez V."/>
        </authorList>
    </citation>
    <scope>NUCLEOTIDE SEQUENCE [LARGE SCALE GENOMIC DNA]</scope>
    <source>
        <strain evidence="1 2">IE4872</strain>
        <plasmid evidence="2">prgalie4872d</plasmid>
    </source>
</reference>
<name>A0A1L5NX73_9HYPH</name>
<gene>
    <name evidence="1" type="ORF">IE4872_PD01991</name>
</gene>
<evidence type="ECO:0000313" key="1">
    <source>
        <dbReference type="EMBL" id="APO72507.1"/>
    </source>
</evidence>
<organism evidence="1 2">
    <name type="scientific">Rhizobium gallicum</name>
    <dbReference type="NCBI Taxonomy" id="56730"/>
    <lineage>
        <taxon>Bacteria</taxon>
        <taxon>Pseudomonadati</taxon>
        <taxon>Pseudomonadota</taxon>
        <taxon>Alphaproteobacteria</taxon>
        <taxon>Hyphomicrobiales</taxon>
        <taxon>Rhizobiaceae</taxon>
        <taxon>Rhizobium/Agrobacterium group</taxon>
        <taxon>Rhizobium</taxon>
    </lineage>
</organism>
<dbReference type="RefSeq" id="WP_167378033.1">
    <property type="nucleotide sequence ID" value="NZ_CP017105.1"/>
</dbReference>
<dbReference type="Proteomes" id="UP000184749">
    <property type="component" value="Plasmid pRgalIE4872d"/>
</dbReference>
<protein>
    <submittedName>
        <fullName evidence="1">Uncharacterized protein</fullName>
    </submittedName>
</protein>
<proteinExistence type="predicted"/>
<keyword evidence="1" id="KW-0614">Plasmid</keyword>
<accession>A0A1L5NX73</accession>
<evidence type="ECO:0000313" key="2">
    <source>
        <dbReference type="Proteomes" id="UP000184749"/>
    </source>
</evidence>
<geneLocation type="plasmid" evidence="2">
    <name>prgalie4872d</name>
</geneLocation>
<dbReference type="AlphaFoldDB" id="A0A1L5NX73"/>
<dbReference type="EMBL" id="CP017105">
    <property type="protein sequence ID" value="APO72507.1"/>
    <property type="molecule type" value="Genomic_DNA"/>
</dbReference>
<sequence length="54" mass="5698">MIYSEEKSSDLTVPLAILLASAGIPAAPFATSGGHRSTAGRVWFHRLNSRGSGR</sequence>